<dbReference type="OrthoDB" id="3557758at2759"/>
<reference evidence="2 3" key="1">
    <citation type="submission" date="2013-03" db="EMBL/GenBank/DDBJ databases">
        <title>The Genome Sequence of Cladophialophora carrionii CBS 160.54.</title>
        <authorList>
            <consortium name="The Broad Institute Genomics Platform"/>
            <person name="Cuomo C."/>
            <person name="de Hoog S."/>
            <person name="Gorbushina A."/>
            <person name="Walker B."/>
            <person name="Young S.K."/>
            <person name="Zeng Q."/>
            <person name="Gargeya S."/>
            <person name="Fitzgerald M."/>
            <person name="Haas B."/>
            <person name="Abouelleil A."/>
            <person name="Allen A.W."/>
            <person name="Alvarado L."/>
            <person name="Arachchi H.M."/>
            <person name="Berlin A.M."/>
            <person name="Chapman S.B."/>
            <person name="Gainer-Dewar J."/>
            <person name="Goldberg J."/>
            <person name="Griggs A."/>
            <person name="Gujja S."/>
            <person name="Hansen M."/>
            <person name="Howarth C."/>
            <person name="Imamovic A."/>
            <person name="Ireland A."/>
            <person name="Larimer J."/>
            <person name="McCowan C."/>
            <person name="Murphy C."/>
            <person name="Pearson M."/>
            <person name="Poon T.W."/>
            <person name="Priest M."/>
            <person name="Roberts A."/>
            <person name="Saif S."/>
            <person name="Shea T."/>
            <person name="Sisk P."/>
            <person name="Sykes S."/>
            <person name="Wortman J."/>
            <person name="Nusbaum C."/>
            <person name="Birren B."/>
        </authorList>
    </citation>
    <scope>NUCLEOTIDE SEQUENCE [LARGE SCALE GENOMIC DNA]</scope>
    <source>
        <strain evidence="2 3">CBS 160.54</strain>
    </source>
</reference>
<name>V9DDF8_9EURO</name>
<feature type="region of interest" description="Disordered" evidence="1">
    <location>
        <begin position="269"/>
        <end position="292"/>
    </location>
</feature>
<sequence>MPDTQISLDPRSISAKSRRSSVSAIPRPVSGTSRRATPTVSRAGKRDSTAVAPTLNRHDHRKSWHSRTSLAPTSYRRPQLQVSQPSEYSLPYQQRAQQDLSGTRQQLYIRNLSTHSLNVPDTDTGLHQLKQTSSSNALPKSKTINSFRSPIRDTTPGRRLLQPIGPPMLRTQTLGNISCFSPANHSPSPRKPQSVSLPPAQHHHNNVSQLNIADALGESRMTKEEMDLMKQVQREAAANRARLRNAHQQYKPLQSAASEGSTASREIPILDSSANDAANIPRPEGDKKRSSSGTLLYINSTLANKNWQQSKPSTARSLTSIGSITSSEPSQKEENDPRNVHVAEPTAYWTGRYISLCDRLRMAELKRPPPSPSETNEKQIDRLFESSEKVRMNSALEELREFCKTSEALRSFEAFEGPLLKSMGISRQSLHRAGALAYGTNEAGRGLTASRTMPLAMTVSHTPGTISSPMSRISSANAETAITDASNAFYGEGNLTKSKTTGNLSSLIPIIPKRRHVIISGPAPKANSVQQSSHRRKSSYFECSPETRTKALKESEQRAARRVAEAHQRSTSQALSPDGPSSRPSSGKVGEAAEQSRPQPPSYSTRITGYDEVGYSLSATALESGHGLPPPAPTNGATSRVELVNIASGGKEKVIKSRRKPERQFSGDRVKNFLEAGVREVRKMGRRVSGMSWPGSGVD</sequence>
<organism evidence="2 3">
    <name type="scientific">Cladophialophora carrionii CBS 160.54</name>
    <dbReference type="NCBI Taxonomy" id="1279043"/>
    <lineage>
        <taxon>Eukaryota</taxon>
        <taxon>Fungi</taxon>
        <taxon>Dikarya</taxon>
        <taxon>Ascomycota</taxon>
        <taxon>Pezizomycotina</taxon>
        <taxon>Eurotiomycetes</taxon>
        <taxon>Chaetothyriomycetidae</taxon>
        <taxon>Chaetothyriales</taxon>
        <taxon>Herpotrichiellaceae</taxon>
        <taxon>Cladophialophora</taxon>
    </lineage>
</organism>
<feature type="compositionally biased region" description="Low complexity" evidence="1">
    <location>
        <begin position="11"/>
        <end position="25"/>
    </location>
</feature>
<dbReference type="AlphaFoldDB" id="V9DDF8"/>
<evidence type="ECO:0000256" key="1">
    <source>
        <dbReference type="SAM" id="MobiDB-lite"/>
    </source>
</evidence>
<protein>
    <submittedName>
        <fullName evidence="2">Uncharacterized protein</fullName>
    </submittedName>
</protein>
<feature type="compositionally biased region" description="Low complexity" evidence="1">
    <location>
        <begin position="576"/>
        <end position="587"/>
    </location>
</feature>
<feature type="region of interest" description="Disordered" evidence="1">
    <location>
        <begin position="179"/>
        <end position="207"/>
    </location>
</feature>
<dbReference type="GeneID" id="19982792"/>
<feature type="compositionally biased region" description="Basic and acidic residues" evidence="1">
    <location>
        <begin position="545"/>
        <end position="568"/>
    </location>
</feature>
<dbReference type="VEuPathDB" id="FungiDB:G647_04299"/>
<feature type="compositionally biased region" description="Polar residues" evidence="1">
    <location>
        <begin position="132"/>
        <end position="148"/>
    </location>
</feature>
<dbReference type="RefSeq" id="XP_008726865.1">
    <property type="nucleotide sequence ID" value="XM_008728643.1"/>
</dbReference>
<dbReference type="EMBL" id="KB822704">
    <property type="protein sequence ID" value="ETI24929.1"/>
    <property type="molecule type" value="Genomic_DNA"/>
</dbReference>
<feature type="compositionally biased region" description="Basic and acidic residues" evidence="1">
    <location>
        <begin position="330"/>
        <end position="341"/>
    </location>
</feature>
<feature type="region of interest" description="Disordered" evidence="1">
    <location>
        <begin position="1"/>
        <end position="92"/>
    </location>
</feature>
<evidence type="ECO:0000313" key="3">
    <source>
        <dbReference type="Proteomes" id="UP000030678"/>
    </source>
</evidence>
<feature type="compositionally biased region" description="Polar residues" evidence="1">
    <location>
        <begin position="179"/>
        <end position="196"/>
    </location>
</feature>
<feature type="region of interest" description="Disordered" evidence="1">
    <location>
        <begin position="307"/>
        <end position="341"/>
    </location>
</feature>
<feature type="compositionally biased region" description="Polar residues" evidence="1">
    <location>
        <begin position="30"/>
        <end position="40"/>
    </location>
</feature>
<feature type="region of interest" description="Disordered" evidence="1">
    <location>
        <begin position="522"/>
        <end position="608"/>
    </location>
</feature>
<feature type="compositionally biased region" description="Polar residues" evidence="1">
    <location>
        <begin position="80"/>
        <end position="92"/>
    </location>
</feature>
<dbReference type="Proteomes" id="UP000030678">
    <property type="component" value="Unassembled WGS sequence"/>
</dbReference>
<feature type="compositionally biased region" description="Polar residues" evidence="1">
    <location>
        <begin position="307"/>
        <end position="329"/>
    </location>
</feature>
<dbReference type="HOGENOM" id="CLU_024696_0_0_1"/>
<feature type="region of interest" description="Disordered" evidence="1">
    <location>
        <begin position="132"/>
        <end position="165"/>
    </location>
</feature>
<proteinExistence type="predicted"/>
<evidence type="ECO:0000313" key="2">
    <source>
        <dbReference type="EMBL" id="ETI24929.1"/>
    </source>
</evidence>
<gene>
    <name evidence="2" type="ORF">G647_04299</name>
</gene>
<accession>V9DDF8</accession>